<organism evidence="1 2">
    <name type="scientific">Myxococcus landrumensis</name>
    <dbReference type="NCBI Taxonomy" id="2813577"/>
    <lineage>
        <taxon>Bacteria</taxon>
        <taxon>Pseudomonadati</taxon>
        <taxon>Myxococcota</taxon>
        <taxon>Myxococcia</taxon>
        <taxon>Myxococcales</taxon>
        <taxon>Cystobacterineae</taxon>
        <taxon>Myxococcaceae</taxon>
        <taxon>Myxococcus</taxon>
    </lineage>
</organism>
<reference evidence="1 2" key="1">
    <citation type="submission" date="2021-02" db="EMBL/GenBank/DDBJ databases">
        <title>De Novo genome assembly of isolated myxobacteria.</title>
        <authorList>
            <person name="Stevens D.C."/>
        </authorList>
    </citation>
    <scope>NUCLEOTIDE SEQUENCE [LARGE SCALE GENOMIC DNA]</scope>
    <source>
        <strain evidence="1 2">SCHIC003</strain>
    </source>
</reference>
<dbReference type="EMBL" id="CP071091">
    <property type="protein sequence ID" value="QSQ11575.1"/>
    <property type="molecule type" value="Genomic_DNA"/>
</dbReference>
<name>A0ABX7N1K8_9BACT</name>
<evidence type="ECO:0000313" key="2">
    <source>
        <dbReference type="Proteomes" id="UP000663090"/>
    </source>
</evidence>
<gene>
    <name evidence="1" type="ORF">JY572_24635</name>
</gene>
<evidence type="ECO:0000313" key="1">
    <source>
        <dbReference type="EMBL" id="QSQ11575.1"/>
    </source>
</evidence>
<dbReference type="RefSeq" id="WP_015346020.1">
    <property type="nucleotide sequence ID" value="NZ_CP071091.1"/>
</dbReference>
<proteinExistence type="predicted"/>
<protein>
    <submittedName>
        <fullName evidence="1">Uncharacterized protein</fullName>
    </submittedName>
</protein>
<accession>A0ABX7N1K8</accession>
<sequence>MTTANLTSPMNPENLNDTVRGIDALALAGLFTALAPALLGDAPVGGLPPGT</sequence>
<dbReference type="Proteomes" id="UP000663090">
    <property type="component" value="Chromosome"/>
</dbReference>
<keyword evidence="2" id="KW-1185">Reference proteome</keyword>